<dbReference type="PANTHER" id="PTHR40572">
    <property type="entry name" value="PROTEIN BAX"/>
    <property type="match status" value="1"/>
</dbReference>
<accession>A0A1D9GHL9</accession>
<name>A0A1D9GHL9_9GAMM</name>
<sequence length="310" mass="34404">MSAGKRALALFIPLIAFAVSGGFYVPPTGMENGRAGDSGSELALASLPSLPGWANDDLPDFSQFRDTTEKKAAFFSFLYPRIVLANSRILIERDYLDSLAKKSSLTAKEKKWLSAQAERLRVDVPTGSPEQFALLHKRLDVIPPSLILSQAANESAWGTSRFAIKGNNLFGQWCFSKGCGLVPRSRVEGADHEVAKFSSPYRSVRAYIQNLNRHPTYQALRDVRLKDRRTDQPLSGLDMAQGLLGYSERGEEYVEEIRSMIHYNNLEFYDDDFRKVIKDSNPALLEQLASAAPESILLPGQWATASPNEG</sequence>
<dbReference type="EMBL" id="CP017715">
    <property type="protein sequence ID" value="AOY87109.1"/>
    <property type="molecule type" value="Genomic_DNA"/>
</dbReference>
<evidence type="ECO:0000259" key="1">
    <source>
        <dbReference type="SMART" id="SM00047"/>
    </source>
</evidence>
<dbReference type="GO" id="GO:0004040">
    <property type="term" value="F:amidase activity"/>
    <property type="evidence" value="ECO:0007669"/>
    <property type="project" value="InterPro"/>
</dbReference>
<dbReference type="SMART" id="SM00047">
    <property type="entry name" value="LYZ2"/>
    <property type="match status" value="1"/>
</dbReference>
<keyword evidence="3" id="KW-1185">Reference proteome</keyword>
<evidence type="ECO:0000313" key="2">
    <source>
        <dbReference type="EMBL" id="AOY87109.1"/>
    </source>
</evidence>
<proteinExistence type="predicted"/>
<dbReference type="InterPro" id="IPR053195">
    <property type="entry name" value="Bax-like"/>
</dbReference>
<dbReference type="KEGG" id="msq:BKP64_02330"/>
<reference evidence="2 3" key="1">
    <citation type="submission" date="2016-10" db="EMBL/GenBank/DDBJ databases">
        <title>Marinobacter salinus sp. nov., a moderately halophilic bacterium isolated from a tidal flat environment.</title>
        <authorList>
            <person name="Park S.-J."/>
        </authorList>
    </citation>
    <scope>NUCLEOTIDE SEQUENCE [LARGE SCALE GENOMIC DNA]</scope>
    <source>
        <strain evidence="2 3">Hb8</strain>
    </source>
</reference>
<gene>
    <name evidence="2" type="ORF">BKP64_02330</name>
</gene>
<protein>
    <submittedName>
        <fullName evidence="2">Bax protein</fullName>
    </submittedName>
</protein>
<feature type="domain" description="Mannosyl-glycoprotein endo-beta-N-acetylglucosamidase-like" evidence="1">
    <location>
        <begin position="123"/>
        <end position="254"/>
    </location>
</feature>
<dbReference type="PANTHER" id="PTHR40572:SF1">
    <property type="entry name" value="PROTEIN BAX"/>
    <property type="match status" value="1"/>
</dbReference>
<dbReference type="Proteomes" id="UP000177445">
    <property type="component" value="Chromosome"/>
</dbReference>
<dbReference type="RefSeq" id="WP_070965484.1">
    <property type="nucleotide sequence ID" value="NZ_CP017715.1"/>
</dbReference>
<dbReference type="AlphaFoldDB" id="A0A1D9GHL9"/>
<organism evidence="2 3">
    <name type="scientific">Marinobacter salinus</name>
    <dbReference type="NCBI Taxonomy" id="1874317"/>
    <lineage>
        <taxon>Bacteria</taxon>
        <taxon>Pseudomonadati</taxon>
        <taxon>Pseudomonadota</taxon>
        <taxon>Gammaproteobacteria</taxon>
        <taxon>Pseudomonadales</taxon>
        <taxon>Marinobacteraceae</taxon>
        <taxon>Marinobacter</taxon>
    </lineage>
</organism>
<dbReference type="Gene3D" id="1.10.530.10">
    <property type="match status" value="1"/>
</dbReference>
<evidence type="ECO:0000313" key="3">
    <source>
        <dbReference type="Proteomes" id="UP000177445"/>
    </source>
</evidence>
<dbReference type="OrthoDB" id="9788155at2"/>
<dbReference type="InterPro" id="IPR002901">
    <property type="entry name" value="MGlyc_endo_b_GlcNAc-like_dom"/>
</dbReference>
<dbReference type="Pfam" id="PF01832">
    <property type="entry name" value="Glucosaminidase"/>
    <property type="match status" value="1"/>
</dbReference>
<dbReference type="STRING" id="1874317.BKP64_02330"/>